<keyword evidence="3" id="KW-1185">Reference proteome</keyword>
<dbReference type="AlphaFoldDB" id="A0AAV7MZP3"/>
<evidence type="ECO:0000313" key="3">
    <source>
        <dbReference type="Proteomes" id="UP001066276"/>
    </source>
</evidence>
<comment type="caution">
    <text evidence="2">The sequence shown here is derived from an EMBL/GenBank/DDBJ whole genome shotgun (WGS) entry which is preliminary data.</text>
</comment>
<protein>
    <submittedName>
        <fullName evidence="2">Uncharacterized protein</fullName>
    </submittedName>
</protein>
<dbReference type="Proteomes" id="UP001066276">
    <property type="component" value="Chromosome 9"/>
</dbReference>
<evidence type="ECO:0000313" key="2">
    <source>
        <dbReference type="EMBL" id="KAJ1107777.1"/>
    </source>
</evidence>
<accession>A0AAV7MZP3</accession>
<feature type="compositionally biased region" description="Low complexity" evidence="1">
    <location>
        <begin position="58"/>
        <end position="75"/>
    </location>
</feature>
<dbReference type="EMBL" id="JANPWB010000013">
    <property type="protein sequence ID" value="KAJ1107777.1"/>
    <property type="molecule type" value="Genomic_DNA"/>
</dbReference>
<sequence>MWPRPEWGRDKRGSGSDDPEEADGGRPSVAAGIRCRASRSEVRPAGACGDRSGLQTREGAVAEGPAAEAGHGSEALGLEGGPGD</sequence>
<proteinExistence type="predicted"/>
<reference evidence="2" key="1">
    <citation type="journal article" date="2022" name="bioRxiv">
        <title>Sequencing and chromosome-scale assembly of the giantPleurodeles waltlgenome.</title>
        <authorList>
            <person name="Brown T."/>
            <person name="Elewa A."/>
            <person name="Iarovenko S."/>
            <person name="Subramanian E."/>
            <person name="Araus A.J."/>
            <person name="Petzold A."/>
            <person name="Susuki M."/>
            <person name="Suzuki K.-i.T."/>
            <person name="Hayashi T."/>
            <person name="Toyoda A."/>
            <person name="Oliveira C."/>
            <person name="Osipova E."/>
            <person name="Leigh N.D."/>
            <person name="Simon A."/>
            <person name="Yun M.H."/>
        </authorList>
    </citation>
    <scope>NUCLEOTIDE SEQUENCE</scope>
    <source>
        <strain evidence="2">20211129_DDA</strain>
        <tissue evidence="2">Liver</tissue>
    </source>
</reference>
<feature type="compositionally biased region" description="Basic and acidic residues" evidence="1">
    <location>
        <begin position="1"/>
        <end position="15"/>
    </location>
</feature>
<evidence type="ECO:0000256" key="1">
    <source>
        <dbReference type="SAM" id="MobiDB-lite"/>
    </source>
</evidence>
<name>A0AAV7MZP3_PLEWA</name>
<feature type="region of interest" description="Disordered" evidence="1">
    <location>
        <begin position="1"/>
        <end position="84"/>
    </location>
</feature>
<gene>
    <name evidence="2" type="ORF">NDU88_005166</name>
</gene>
<organism evidence="2 3">
    <name type="scientific">Pleurodeles waltl</name>
    <name type="common">Iberian ribbed newt</name>
    <dbReference type="NCBI Taxonomy" id="8319"/>
    <lineage>
        <taxon>Eukaryota</taxon>
        <taxon>Metazoa</taxon>
        <taxon>Chordata</taxon>
        <taxon>Craniata</taxon>
        <taxon>Vertebrata</taxon>
        <taxon>Euteleostomi</taxon>
        <taxon>Amphibia</taxon>
        <taxon>Batrachia</taxon>
        <taxon>Caudata</taxon>
        <taxon>Salamandroidea</taxon>
        <taxon>Salamandridae</taxon>
        <taxon>Pleurodelinae</taxon>
        <taxon>Pleurodeles</taxon>
    </lineage>
</organism>